<dbReference type="InterPro" id="IPR015422">
    <property type="entry name" value="PyrdxlP-dep_Trfase_small"/>
</dbReference>
<feature type="domain" description="Aminotransferase class I/classII large" evidence="6">
    <location>
        <begin position="33"/>
        <end position="379"/>
    </location>
</feature>
<keyword evidence="4" id="KW-0456">Lyase</keyword>
<sequence>MKIDFNGVIDRTNTYCTQWDYVEDRFGQPGLLPFTISDMDFASPVEIQQTLKARVEHPVYGYSRWNHDDYKQAICHWYDSQFASPIEAGWIAYSPSVIYSIATLISLASEPGEGVMLFTPAYDGFFGCIEHSGRHMVTCDLLDNQGYFEINKPDFEAKIANCRVLLLCNPHNPVGRVWQKDELSYLLDVCQRHNVFVISDDIHMDICFGVPYCPITNLSKQGVAICTSASKAFNTPALGGSYVLIPETELYERFIQVLKYQQGVSSPSIFGVLATMTAYRQCSYWIDELKNYLQDNLHFVQQYLGQQLPELTMRFPEGLYFAWIDYSSLNVSVEQLKEQMVKAGVAIMTGDVYGVGGQHYLRLNVACPREKLEQGLERLQQAIEEVRREND</sequence>
<dbReference type="InterPro" id="IPR051798">
    <property type="entry name" value="Class-II_PLP-Dep_Aminotrans"/>
</dbReference>
<dbReference type="AlphaFoldDB" id="A0A1Q9HJW8"/>
<dbReference type="InterPro" id="IPR015421">
    <property type="entry name" value="PyrdxlP-dep_Trfase_major"/>
</dbReference>
<evidence type="ECO:0000256" key="4">
    <source>
        <dbReference type="ARBA" id="ARBA00023239"/>
    </source>
</evidence>
<evidence type="ECO:0000256" key="3">
    <source>
        <dbReference type="ARBA" id="ARBA00022898"/>
    </source>
</evidence>
<dbReference type="GO" id="GO:0030170">
    <property type="term" value="F:pyridoxal phosphate binding"/>
    <property type="evidence" value="ECO:0007669"/>
    <property type="project" value="InterPro"/>
</dbReference>
<dbReference type="PANTHER" id="PTHR43525">
    <property type="entry name" value="PROTEIN MALY"/>
    <property type="match status" value="1"/>
</dbReference>
<comment type="cofactor">
    <cofactor evidence="1">
        <name>pyridoxal 5'-phosphate</name>
        <dbReference type="ChEBI" id="CHEBI:597326"/>
    </cofactor>
</comment>
<dbReference type="RefSeq" id="WP_075708366.1">
    <property type="nucleotide sequence ID" value="NZ_MJMJ01000012.1"/>
</dbReference>
<dbReference type="EMBL" id="MJMJ01000012">
    <property type="protein sequence ID" value="OLQ90596.1"/>
    <property type="molecule type" value="Genomic_DNA"/>
</dbReference>
<evidence type="ECO:0000313" key="8">
    <source>
        <dbReference type="Proteomes" id="UP000186313"/>
    </source>
</evidence>
<dbReference type="GO" id="GO:0047804">
    <property type="term" value="F:cysteine-S-conjugate beta-lyase activity"/>
    <property type="evidence" value="ECO:0007669"/>
    <property type="project" value="UniProtKB-EC"/>
</dbReference>
<gene>
    <name evidence="7" type="ORF">BIY22_06280</name>
</gene>
<evidence type="ECO:0000256" key="2">
    <source>
        <dbReference type="ARBA" id="ARBA00012224"/>
    </source>
</evidence>
<dbReference type="Gene3D" id="3.40.640.10">
    <property type="entry name" value="Type I PLP-dependent aspartate aminotransferase-like (Major domain)"/>
    <property type="match status" value="1"/>
</dbReference>
<evidence type="ECO:0000313" key="7">
    <source>
        <dbReference type="EMBL" id="OLQ90596.1"/>
    </source>
</evidence>
<dbReference type="OrthoDB" id="3224382at2"/>
<dbReference type="Proteomes" id="UP000186313">
    <property type="component" value="Unassembled WGS sequence"/>
</dbReference>
<dbReference type="Pfam" id="PF00155">
    <property type="entry name" value="Aminotran_1_2"/>
    <property type="match status" value="1"/>
</dbReference>
<dbReference type="STRING" id="1381081.BIY22_06280"/>
<dbReference type="NCBIfam" id="TIGR04350">
    <property type="entry name" value="C_S_lyase_PatB"/>
    <property type="match status" value="1"/>
</dbReference>
<dbReference type="InterPro" id="IPR015424">
    <property type="entry name" value="PyrdxlP-dep_Trfase"/>
</dbReference>
<dbReference type="PANTHER" id="PTHR43525:SF1">
    <property type="entry name" value="PROTEIN MALY"/>
    <property type="match status" value="1"/>
</dbReference>
<comment type="caution">
    <text evidence="7">The sequence shown here is derived from an EMBL/GenBank/DDBJ whole genome shotgun (WGS) entry which is preliminary data.</text>
</comment>
<dbReference type="InterPro" id="IPR004839">
    <property type="entry name" value="Aminotransferase_I/II_large"/>
</dbReference>
<accession>A0A1Q9HJW8</accession>
<dbReference type="CDD" id="cd00609">
    <property type="entry name" value="AAT_like"/>
    <property type="match status" value="1"/>
</dbReference>
<keyword evidence="3" id="KW-0663">Pyridoxal phosphate</keyword>
<reference evidence="7 8" key="1">
    <citation type="submission" date="2016-09" db="EMBL/GenBank/DDBJ databases">
        <title>Genomic Taxonomy of the Vibrionaceae.</title>
        <authorList>
            <person name="Gonzalez-Castillo A."/>
            <person name="Gomez-Gil B."/>
            <person name="Enciso-Ibarra K."/>
        </authorList>
    </citation>
    <scope>NUCLEOTIDE SEQUENCE [LARGE SCALE GENOMIC DNA]</scope>
    <source>
        <strain evidence="7 8">CAIM 703</strain>
    </source>
</reference>
<evidence type="ECO:0000259" key="6">
    <source>
        <dbReference type="Pfam" id="PF00155"/>
    </source>
</evidence>
<comment type="similarity">
    <text evidence="5">Belongs to the class-II pyridoxal-phosphate-dependent aminotransferase family. MalY/PatB cystathionine beta-lyase subfamily.</text>
</comment>
<name>A0A1Q9HJW8_9VIBR</name>
<protein>
    <recommendedName>
        <fullName evidence="2">cysteine-S-conjugate beta-lyase</fullName>
        <ecNumber evidence="2">4.4.1.13</ecNumber>
    </recommendedName>
</protein>
<proteinExistence type="inferred from homology"/>
<dbReference type="InterPro" id="IPR027619">
    <property type="entry name" value="C-S_lyase_PatB-like"/>
</dbReference>
<dbReference type="SUPFAM" id="SSF53383">
    <property type="entry name" value="PLP-dependent transferases"/>
    <property type="match status" value="1"/>
</dbReference>
<evidence type="ECO:0000256" key="1">
    <source>
        <dbReference type="ARBA" id="ARBA00001933"/>
    </source>
</evidence>
<organism evidence="7 8">
    <name type="scientific">Vibrio panuliri</name>
    <dbReference type="NCBI Taxonomy" id="1381081"/>
    <lineage>
        <taxon>Bacteria</taxon>
        <taxon>Pseudomonadati</taxon>
        <taxon>Pseudomonadota</taxon>
        <taxon>Gammaproteobacteria</taxon>
        <taxon>Vibrionales</taxon>
        <taxon>Vibrionaceae</taxon>
        <taxon>Vibrio</taxon>
    </lineage>
</organism>
<dbReference type="EC" id="4.4.1.13" evidence="2"/>
<evidence type="ECO:0000256" key="5">
    <source>
        <dbReference type="ARBA" id="ARBA00037974"/>
    </source>
</evidence>
<dbReference type="Gene3D" id="3.90.1150.10">
    <property type="entry name" value="Aspartate Aminotransferase, domain 1"/>
    <property type="match status" value="1"/>
</dbReference>